<dbReference type="InterPro" id="IPR056823">
    <property type="entry name" value="TEN-like_YD-shell"/>
</dbReference>
<dbReference type="PANTHER" id="PTHR32305">
    <property type="match status" value="1"/>
</dbReference>
<dbReference type="Proteomes" id="UP000294796">
    <property type="component" value="Unassembled WGS sequence"/>
</dbReference>
<gene>
    <name evidence="3" type="ORF">E2F46_03130</name>
</gene>
<accession>A0A4R5U129</accession>
<evidence type="ECO:0000313" key="4">
    <source>
        <dbReference type="Proteomes" id="UP000294796"/>
    </source>
</evidence>
<dbReference type="NCBIfam" id="TIGR03696">
    <property type="entry name" value="Rhs_assc_core"/>
    <property type="match status" value="1"/>
</dbReference>
<dbReference type="Pfam" id="PF25023">
    <property type="entry name" value="TEN_YD-shell"/>
    <property type="match status" value="1"/>
</dbReference>
<organism evidence="3 4">
    <name type="scientific">Luteimonas aestuarii</name>
    <dbReference type="NCBI Taxonomy" id="453837"/>
    <lineage>
        <taxon>Bacteria</taxon>
        <taxon>Pseudomonadati</taxon>
        <taxon>Pseudomonadota</taxon>
        <taxon>Gammaproteobacteria</taxon>
        <taxon>Lysobacterales</taxon>
        <taxon>Lysobacteraceae</taxon>
        <taxon>Luteimonas</taxon>
    </lineage>
</organism>
<dbReference type="PANTHER" id="PTHR32305:SF15">
    <property type="entry name" value="PROTEIN RHSA-RELATED"/>
    <property type="match status" value="1"/>
</dbReference>
<dbReference type="InterPro" id="IPR022385">
    <property type="entry name" value="Rhs_assc_core"/>
</dbReference>
<dbReference type="Gene3D" id="2.180.10.10">
    <property type="entry name" value="RHS repeat-associated core"/>
    <property type="match status" value="1"/>
</dbReference>
<protein>
    <recommendedName>
        <fullName evidence="2">Teneurin-like YD-shell domain-containing protein</fullName>
    </recommendedName>
</protein>
<dbReference type="AlphaFoldDB" id="A0A4R5U129"/>
<evidence type="ECO:0000259" key="2">
    <source>
        <dbReference type="Pfam" id="PF25023"/>
    </source>
</evidence>
<sequence>MESGIAKWIGMTMLWLGAAFGLHAQTVVEYIHTDLLGTPVAVTNSAGTVIERSVYEPYGQLINRPLTDGPGFTGHVQDAASGLTYMQQRYYDPMLGVFLSVDPVTAYSSPIAQFHRYRYANNNPYRFTDPDGRQSVGEMIDSGAEGCGPYSCAGWAALNATWQVFGAEGISQIADKGWSNAGAGSRFGAGWEAAAVIPFAKVARTGTVLIGSAQRTTRAGMASGHAFRQLREAAAMLRTGGYEKISLHRSLRTLTDGAVNSRLKPDVAGLRPDGKIDITEVLSPGQKAADLQAKYAGALGDRMGDFKAVEATKVMCTGSRIARTSC</sequence>
<dbReference type="InterPro" id="IPR050708">
    <property type="entry name" value="T6SS_VgrG/RHS"/>
</dbReference>
<reference evidence="3 4" key="1">
    <citation type="submission" date="2019-03" db="EMBL/GenBank/DDBJ databases">
        <title>Luteimonas zhaokaii sp.nov., isolated from the rectal contents of Plateau pika in Yushu, Qinghai Province, China.</title>
        <authorList>
            <person name="Zhang G."/>
        </authorList>
    </citation>
    <scope>NUCLEOTIDE SEQUENCE [LARGE SCALE GENOMIC DNA]</scope>
    <source>
        <strain evidence="3 4">B9</strain>
    </source>
</reference>
<keyword evidence="4" id="KW-1185">Reference proteome</keyword>
<evidence type="ECO:0000313" key="3">
    <source>
        <dbReference type="EMBL" id="TDK27212.1"/>
    </source>
</evidence>
<proteinExistence type="predicted"/>
<dbReference type="EMBL" id="SMTF01000002">
    <property type="protein sequence ID" value="TDK27212.1"/>
    <property type="molecule type" value="Genomic_DNA"/>
</dbReference>
<name>A0A4R5U129_9GAMM</name>
<dbReference type="RefSeq" id="WP_133320712.1">
    <property type="nucleotide sequence ID" value="NZ_SMTF01000002.1"/>
</dbReference>
<feature type="domain" description="Teneurin-like YD-shell" evidence="2">
    <location>
        <begin position="30"/>
        <end position="124"/>
    </location>
</feature>
<evidence type="ECO:0000256" key="1">
    <source>
        <dbReference type="ARBA" id="ARBA00022737"/>
    </source>
</evidence>
<comment type="caution">
    <text evidence="3">The sequence shown here is derived from an EMBL/GenBank/DDBJ whole genome shotgun (WGS) entry which is preliminary data.</text>
</comment>
<dbReference type="OrthoDB" id="9816400at2"/>
<keyword evidence="1" id="KW-0677">Repeat</keyword>